<feature type="compositionally biased region" description="Basic residues" evidence="3">
    <location>
        <begin position="429"/>
        <end position="456"/>
    </location>
</feature>
<dbReference type="AlphaFoldDB" id="A0A9P9AMY6"/>
<evidence type="ECO:0000313" key="5">
    <source>
        <dbReference type="EMBL" id="KAH6885868.1"/>
    </source>
</evidence>
<evidence type="ECO:0000256" key="3">
    <source>
        <dbReference type="SAM" id="MobiDB-lite"/>
    </source>
</evidence>
<evidence type="ECO:0000259" key="4">
    <source>
        <dbReference type="Pfam" id="PF12928"/>
    </source>
</evidence>
<comment type="similarity">
    <text evidence="1">Belongs to the SEN54 family.</text>
</comment>
<dbReference type="InterPro" id="IPR024337">
    <property type="entry name" value="tRNA_splic_suSen54"/>
</dbReference>
<dbReference type="OrthoDB" id="408683at2759"/>
<gene>
    <name evidence="5" type="ORF">B0T10DRAFT_85938</name>
</gene>
<feature type="domain" description="tRNA-splicing endonuclease subunit Sen54 N-terminal" evidence="4">
    <location>
        <begin position="78"/>
        <end position="169"/>
    </location>
</feature>
<dbReference type="GO" id="GO:0000379">
    <property type="term" value="P:tRNA-type intron splice site recognition and cleavage"/>
    <property type="evidence" value="ECO:0007669"/>
    <property type="project" value="TreeGrafter"/>
</dbReference>
<dbReference type="GO" id="GO:0000214">
    <property type="term" value="C:tRNA-intron endonuclease complex"/>
    <property type="evidence" value="ECO:0007669"/>
    <property type="project" value="TreeGrafter"/>
</dbReference>
<protein>
    <recommendedName>
        <fullName evidence="4">tRNA-splicing endonuclease subunit Sen54 N-terminal domain-containing protein</fullName>
    </recommendedName>
</protein>
<reference evidence="5 6" key="1">
    <citation type="journal article" date="2021" name="Nat. Commun.">
        <title>Genetic determinants of endophytism in the Arabidopsis root mycobiome.</title>
        <authorList>
            <person name="Mesny F."/>
            <person name="Miyauchi S."/>
            <person name="Thiergart T."/>
            <person name="Pickel B."/>
            <person name="Atanasova L."/>
            <person name="Karlsson M."/>
            <person name="Huettel B."/>
            <person name="Barry K.W."/>
            <person name="Haridas S."/>
            <person name="Chen C."/>
            <person name="Bauer D."/>
            <person name="Andreopoulos W."/>
            <person name="Pangilinan J."/>
            <person name="LaButti K."/>
            <person name="Riley R."/>
            <person name="Lipzen A."/>
            <person name="Clum A."/>
            <person name="Drula E."/>
            <person name="Henrissat B."/>
            <person name="Kohler A."/>
            <person name="Grigoriev I.V."/>
            <person name="Martin F.M."/>
            <person name="Hacquard S."/>
        </authorList>
    </citation>
    <scope>NUCLEOTIDE SEQUENCE [LARGE SCALE GENOMIC DNA]</scope>
    <source>
        <strain evidence="5 6">MPI-CAGE-CH-0241</strain>
    </source>
</reference>
<sequence length="456" mass="51268">MAFDDDENPNAAGPAMNNTTAAIEDAEDDSVDTKLFLSMFDKQGVSGKAIRKGEKDFESHGTRAQDKLLETSRNVLDNVLGYTRIHREESWARGWCFPDHWQDTEQAGDQDGLWLRERVVAMEHEKGNWQKDIGRAVPAKIERSGAGRLWLLPEEAIYLVERGTVDLWWPNLPLEELLPKADATEKVEFGPDDYDAGLPLSLEAAYSLFIGEDGETGKISLPKYQVFSHLKRAGFNVLRAPLHAESTPSTPPSKTLWEWLFSFVSWDARPRQKQPFGPLVQPGLYRAYRPIYEQLAILPRHKPLPTPVEVRTPYDPWKVFFYVWKTGGTPFSKRNPPPPDFRIAVVDANESSVPSLEQIEALLESTPYDPPNPAWQGPGRMYQRLKHGHRNVLVAVVDHGLVNFMRFGEGAFGEEKVFERLDNRGGQRGGKKFGRGGGRGRGRGRGRGGRGRGRGG</sequence>
<keyword evidence="6" id="KW-1185">Reference proteome</keyword>
<feature type="region of interest" description="Disordered" evidence="3">
    <location>
        <begin position="423"/>
        <end position="456"/>
    </location>
</feature>
<dbReference type="Proteomes" id="UP000777438">
    <property type="component" value="Unassembled WGS sequence"/>
</dbReference>
<evidence type="ECO:0000256" key="1">
    <source>
        <dbReference type="ARBA" id="ARBA00005736"/>
    </source>
</evidence>
<dbReference type="PANTHER" id="PTHR21027">
    <property type="entry name" value="TRNA-SPLICING ENDONUCLEASE SUBUNIT SEN54"/>
    <property type="match status" value="1"/>
</dbReference>
<accession>A0A9P9AMY6</accession>
<feature type="region of interest" description="Disordered" evidence="3">
    <location>
        <begin position="1"/>
        <end position="25"/>
    </location>
</feature>
<keyword evidence="2" id="KW-0819">tRNA processing</keyword>
<organism evidence="5 6">
    <name type="scientific">Thelonectria olida</name>
    <dbReference type="NCBI Taxonomy" id="1576542"/>
    <lineage>
        <taxon>Eukaryota</taxon>
        <taxon>Fungi</taxon>
        <taxon>Dikarya</taxon>
        <taxon>Ascomycota</taxon>
        <taxon>Pezizomycotina</taxon>
        <taxon>Sordariomycetes</taxon>
        <taxon>Hypocreomycetidae</taxon>
        <taxon>Hypocreales</taxon>
        <taxon>Nectriaceae</taxon>
        <taxon>Thelonectria</taxon>
    </lineage>
</organism>
<dbReference type="InterPro" id="IPR024336">
    <property type="entry name" value="tRNA_splic_suSen54_N"/>
</dbReference>
<proteinExistence type="inferred from homology"/>
<evidence type="ECO:0000256" key="2">
    <source>
        <dbReference type="ARBA" id="ARBA00022694"/>
    </source>
</evidence>
<evidence type="ECO:0000313" key="6">
    <source>
        <dbReference type="Proteomes" id="UP000777438"/>
    </source>
</evidence>
<comment type="caution">
    <text evidence="5">The sequence shown here is derived from an EMBL/GenBank/DDBJ whole genome shotgun (WGS) entry which is preliminary data.</text>
</comment>
<dbReference type="PANTHER" id="PTHR21027:SF1">
    <property type="entry name" value="TRNA-SPLICING ENDONUCLEASE SUBUNIT SEN54"/>
    <property type="match status" value="1"/>
</dbReference>
<dbReference type="EMBL" id="JAGPYM010000017">
    <property type="protein sequence ID" value="KAH6885868.1"/>
    <property type="molecule type" value="Genomic_DNA"/>
</dbReference>
<name>A0A9P9AMY6_9HYPO</name>
<dbReference type="Pfam" id="PF12928">
    <property type="entry name" value="tRNA_int_end_N2"/>
    <property type="match status" value="1"/>
</dbReference>